<accession>A0A955RIZ6</accession>
<dbReference type="Pfam" id="PF13205">
    <property type="entry name" value="Big_5"/>
    <property type="match status" value="1"/>
</dbReference>
<organism evidence="4 5">
    <name type="scientific">Candidatus Dojkabacteria bacterium</name>
    <dbReference type="NCBI Taxonomy" id="2099670"/>
    <lineage>
        <taxon>Bacteria</taxon>
        <taxon>Candidatus Dojkabacteria</taxon>
    </lineage>
</organism>
<reference evidence="4" key="1">
    <citation type="submission" date="2020-04" db="EMBL/GenBank/DDBJ databases">
        <authorList>
            <person name="Zhang T."/>
        </authorList>
    </citation>
    <scope>NUCLEOTIDE SEQUENCE</scope>
    <source>
        <strain evidence="4">HKST-UBA14</strain>
    </source>
</reference>
<evidence type="ECO:0000256" key="2">
    <source>
        <dbReference type="SAM" id="Phobius"/>
    </source>
</evidence>
<protein>
    <submittedName>
        <fullName evidence="4">Ig-like domain-containing protein</fullName>
    </submittedName>
</protein>
<keyword evidence="2" id="KW-0472">Membrane</keyword>
<keyword evidence="1" id="KW-0732">Signal</keyword>
<feature type="domain" description="SbsA Ig-like" evidence="3">
    <location>
        <begin position="128"/>
        <end position="209"/>
    </location>
</feature>
<evidence type="ECO:0000313" key="4">
    <source>
        <dbReference type="EMBL" id="MCA9382904.1"/>
    </source>
</evidence>
<proteinExistence type="predicted"/>
<comment type="caution">
    <text evidence="4">The sequence shown here is derived from an EMBL/GenBank/DDBJ whole genome shotgun (WGS) entry which is preliminary data.</text>
</comment>
<gene>
    <name evidence="4" type="ORF">KC909_00925</name>
</gene>
<dbReference type="AlphaFoldDB" id="A0A955RIZ6"/>
<dbReference type="Proteomes" id="UP000783287">
    <property type="component" value="Unassembled WGS sequence"/>
</dbReference>
<dbReference type="InterPro" id="IPR032812">
    <property type="entry name" value="SbsA_Ig"/>
</dbReference>
<name>A0A955RIZ6_9BACT</name>
<reference evidence="4" key="2">
    <citation type="journal article" date="2021" name="Microbiome">
        <title>Successional dynamics and alternative stable states in a saline activated sludge microbial community over 9 years.</title>
        <authorList>
            <person name="Wang Y."/>
            <person name="Ye J."/>
            <person name="Ju F."/>
            <person name="Liu L."/>
            <person name="Boyd J.A."/>
            <person name="Deng Y."/>
            <person name="Parks D.H."/>
            <person name="Jiang X."/>
            <person name="Yin X."/>
            <person name="Woodcroft B.J."/>
            <person name="Tyson G.W."/>
            <person name="Hugenholtz P."/>
            <person name="Polz M.F."/>
            <person name="Zhang T."/>
        </authorList>
    </citation>
    <scope>NUCLEOTIDE SEQUENCE</scope>
    <source>
        <strain evidence="4">HKST-UBA14</strain>
    </source>
</reference>
<keyword evidence="2" id="KW-1133">Transmembrane helix</keyword>
<evidence type="ECO:0000313" key="5">
    <source>
        <dbReference type="Proteomes" id="UP000783287"/>
    </source>
</evidence>
<evidence type="ECO:0000259" key="3">
    <source>
        <dbReference type="Pfam" id="PF13205"/>
    </source>
</evidence>
<evidence type="ECO:0000256" key="1">
    <source>
        <dbReference type="ARBA" id="ARBA00022729"/>
    </source>
</evidence>
<keyword evidence="2" id="KW-0812">Transmembrane</keyword>
<feature type="transmembrane region" description="Helical" evidence="2">
    <location>
        <begin position="74"/>
        <end position="97"/>
    </location>
</feature>
<dbReference type="EMBL" id="JAGQLK010000011">
    <property type="protein sequence ID" value="MCA9382904.1"/>
    <property type="molecule type" value="Genomic_DNA"/>
</dbReference>
<sequence>MEDNTSHKTENIVKEAFQKRHSMPAHRKAQLDRLIVNKINEVKQEEEISEFYHEEIAAIEAEANSAGLAFGKTFFQTMAAMATMAMLLGIVLLITFVNIDFLKTEEISVTEFASSLRVEPIAFSDSGVDVNSEFILETDSKVKLTAEEIEKNIVITPEIDFSVVAQDNSYAIVPLEELEENTHYQITLPQGTEIAGTVITDALVWEFTTEEGLQILGLDLVVTDDYGDVLIADLNFNDIDLDSIENNFLTMPLIDVKEFVAEDNKLIIIPEDASDLYQPVDIAFDKGIKDKSGKNLAD</sequence>
<feature type="non-terminal residue" evidence="4">
    <location>
        <position position="298"/>
    </location>
</feature>